<keyword evidence="1" id="KW-1133">Transmembrane helix</keyword>
<accession>A0A1B2JH50</accession>
<feature type="transmembrane region" description="Helical" evidence="1">
    <location>
        <begin position="20"/>
        <end position="42"/>
    </location>
</feature>
<proteinExistence type="predicted"/>
<gene>
    <name evidence="2" type="ORF">ATY40_BA7504751</name>
</gene>
<dbReference type="Proteomes" id="UP000094565">
    <property type="component" value="Chromosome 4"/>
</dbReference>
<dbReference type="AlphaFoldDB" id="A0A1B2JH50"/>
<keyword evidence="1" id="KW-0472">Membrane</keyword>
<reference evidence="2 3" key="1">
    <citation type="submission" date="2016-02" db="EMBL/GenBank/DDBJ databases">
        <title>Comparative genomic and transcriptomic foundation for Pichia pastoris.</title>
        <authorList>
            <person name="Love K.R."/>
            <person name="Shah K.A."/>
            <person name="Whittaker C.A."/>
            <person name="Wu J."/>
            <person name="Bartlett M.C."/>
            <person name="Ma D."/>
            <person name="Leeson R.L."/>
            <person name="Priest M."/>
            <person name="Young S.K."/>
            <person name="Love J.C."/>
        </authorList>
    </citation>
    <scope>NUCLEOTIDE SEQUENCE [LARGE SCALE GENOMIC DNA]</scope>
    <source>
        <strain evidence="2 3">ATCC 28485</strain>
    </source>
</reference>
<evidence type="ECO:0000256" key="1">
    <source>
        <dbReference type="SAM" id="Phobius"/>
    </source>
</evidence>
<keyword evidence="1" id="KW-0812">Transmembrane</keyword>
<evidence type="ECO:0000313" key="2">
    <source>
        <dbReference type="EMBL" id="ANZ77366.1"/>
    </source>
</evidence>
<feature type="transmembrane region" description="Helical" evidence="1">
    <location>
        <begin position="63"/>
        <end position="83"/>
    </location>
</feature>
<organism evidence="2 3">
    <name type="scientific">Komagataella pastoris</name>
    <name type="common">Yeast</name>
    <name type="synonym">Pichia pastoris</name>
    <dbReference type="NCBI Taxonomy" id="4922"/>
    <lineage>
        <taxon>Eukaryota</taxon>
        <taxon>Fungi</taxon>
        <taxon>Dikarya</taxon>
        <taxon>Ascomycota</taxon>
        <taxon>Saccharomycotina</taxon>
        <taxon>Pichiomycetes</taxon>
        <taxon>Pichiales</taxon>
        <taxon>Pichiaceae</taxon>
        <taxon>Komagataella</taxon>
    </lineage>
</organism>
<name>A0A1B2JH50_PICPA</name>
<keyword evidence="3" id="KW-1185">Reference proteome</keyword>
<evidence type="ECO:0000313" key="3">
    <source>
        <dbReference type="Proteomes" id="UP000094565"/>
    </source>
</evidence>
<protein>
    <submittedName>
        <fullName evidence="2">BA75_04751T0</fullName>
    </submittedName>
</protein>
<dbReference type="EMBL" id="CP014587">
    <property type="protein sequence ID" value="ANZ77366.1"/>
    <property type="molecule type" value="Genomic_DNA"/>
</dbReference>
<sequence length="100" mass="11108">MFLFSCENEHHEPANSTLMPSIGAVCLLFAETALSTIVSNYMPEPSIYRQISATACAHHSAACNAYLLLIAPYLASFVLSSLYKWTFDTRSRRFNSAINP</sequence>